<evidence type="ECO:0000313" key="2">
    <source>
        <dbReference type="EMBL" id="SFK45336.1"/>
    </source>
</evidence>
<evidence type="ECO:0000256" key="1">
    <source>
        <dbReference type="SAM" id="MobiDB-lite"/>
    </source>
</evidence>
<accession>A0A1I3ZNW6</accession>
<sequence length="101" mass="10713">MSESVVRAVGGPWEPEVTHCCVCGGPLLLRGRPLTVRPRVWSLRRRDFLDDLAYDHDGGCAAAAVPAAVLVGMNREQALTEAARRAASPEEGESGREGGDG</sequence>
<name>A0A1I3ZNW6_9ACTN</name>
<dbReference type="Proteomes" id="UP000198928">
    <property type="component" value="Unassembled WGS sequence"/>
</dbReference>
<evidence type="ECO:0000313" key="3">
    <source>
        <dbReference type="Proteomes" id="UP000198928"/>
    </source>
</evidence>
<dbReference type="EMBL" id="FOSG01000006">
    <property type="protein sequence ID" value="SFK45336.1"/>
    <property type="molecule type" value="Genomic_DNA"/>
</dbReference>
<gene>
    <name evidence="2" type="ORF">SAMN05192584_10691</name>
</gene>
<dbReference type="AlphaFoldDB" id="A0A1I3ZNW6"/>
<proteinExistence type="predicted"/>
<dbReference type="RefSeq" id="WP_093849320.1">
    <property type="nucleotide sequence ID" value="NZ_FOSG01000006.1"/>
</dbReference>
<keyword evidence="3" id="KW-1185">Reference proteome</keyword>
<feature type="region of interest" description="Disordered" evidence="1">
    <location>
        <begin position="80"/>
        <end position="101"/>
    </location>
</feature>
<reference evidence="3" key="1">
    <citation type="submission" date="2016-10" db="EMBL/GenBank/DDBJ databases">
        <authorList>
            <person name="Varghese N."/>
            <person name="Submissions S."/>
        </authorList>
    </citation>
    <scope>NUCLEOTIDE SEQUENCE [LARGE SCALE GENOMIC DNA]</scope>
    <source>
        <strain evidence="3">PL19</strain>
    </source>
</reference>
<feature type="compositionally biased region" description="Basic and acidic residues" evidence="1">
    <location>
        <begin position="82"/>
        <end position="101"/>
    </location>
</feature>
<protein>
    <submittedName>
        <fullName evidence="2">Uncharacterized protein</fullName>
    </submittedName>
</protein>
<organism evidence="2 3">
    <name type="scientific">Streptomyces pini</name>
    <dbReference type="NCBI Taxonomy" id="1520580"/>
    <lineage>
        <taxon>Bacteria</taxon>
        <taxon>Bacillati</taxon>
        <taxon>Actinomycetota</taxon>
        <taxon>Actinomycetes</taxon>
        <taxon>Kitasatosporales</taxon>
        <taxon>Streptomycetaceae</taxon>
        <taxon>Streptomyces</taxon>
    </lineage>
</organism>